<reference evidence="1 2" key="1">
    <citation type="submission" date="2019-10" db="EMBL/GenBank/DDBJ databases">
        <title>Draft genome sequence of Marinobacter hydrocarbonoclasticus NCT7M from the microbiome of the marine copepod.</title>
        <authorList>
            <person name="Nuttall R."/>
            <person name="Sharma G."/>
            <person name="Moisander P."/>
        </authorList>
    </citation>
    <scope>NUCLEOTIDE SEQUENCE [LARGE SCALE GENOMIC DNA]</scope>
    <source>
        <strain evidence="1 2">NCT7M</strain>
    </source>
</reference>
<protein>
    <recommendedName>
        <fullName evidence="3">Carboxyl-terminal protease-like protein</fullName>
    </recommendedName>
</protein>
<organism evidence="1 2">
    <name type="scientific">Marinobacter nauticus</name>
    <name type="common">Marinobacter hydrocarbonoclasticus</name>
    <name type="synonym">Marinobacter aquaeolei</name>
    <dbReference type="NCBI Taxonomy" id="2743"/>
    <lineage>
        <taxon>Bacteria</taxon>
        <taxon>Pseudomonadati</taxon>
        <taxon>Pseudomonadota</taxon>
        <taxon>Gammaproteobacteria</taxon>
        <taxon>Pseudomonadales</taxon>
        <taxon>Marinobacteraceae</taxon>
        <taxon>Marinobacter</taxon>
    </lineage>
</organism>
<evidence type="ECO:0000313" key="1">
    <source>
        <dbReference type="EMBL" id="KAE8544224.1"/>
    </source>
</evidence>
<sequence length="506" mass="55325">MNGNSQMKISKHGRRPWPSALGQYSLKPLCFLLLFLLSGCQVYQLDRESLGSISAPSNDSARVPFSVVGAESPSWLVPESPSLPEVFISRTTIKSGVTDFNGLSFLGYMLTLSLIPYHEQNRYADIYAIQWQGTTLLESRVEYAVDGYLSLYFPTPMLFLGSLNDEQSEQQSARTIVEGLHQKNVLAEVEKQRAKFESINPKTVEEIAEFMAGPGKDSIYRPLVIQQLISMAPADQELEYHAENLSIPGYLTLLPEKHQAWLIGPEGLRGLDLHTALNQGAQEDELLIRILNAYPSQSADLQHGHYRHLTQSHRNILKDGGLPSGLVDRMTNDEPPRALLVAARTGKLRDAEGNIRIPTEAELIEQLVRPDNQGKYLSPYTSDDVLAEWVNSAINANIGSTVGTGLGAAAGAYVGEKALEQVPFIGGFIGGAVGAEIGKSTGREAAISASGGWEMIRASSDRSFDDIESMVRYLTAKYGHTENFTDAIAATGQIYPELTNALAQAQ</sequence>
<accession>A0A833NC14</accession>
<gene>
    <name evidence="1" type="ORF">F6453_3481</name>
</gene>
<proteinExistence type="predicted"/>
<dbReference type="EMBL" id="WBMP01000020">
    <property type="protein sequence ID" value="KAE8544224.1"/>
    <property type="molecule type" value="Genomic_DNA"/>
</dbReference>
<evidence type="ECO:0000313" key="2">
    <source>
        <dbReference type="Proteomes" id="UP000469950"/>
    </source>
</evidence>
<dbReference type="Proteomes" id="UP000469950">
    <property type="component" value="Unassembled WGS sequence"/>
</dbReference>
<evidence type="ECO:0008006" key="3">
    <source>
        <dbReference type="Google" id="ProtNLM"/>
    </source>
</evidence>
<name>A0A833NC14_MARNT</name>
<comment type="caution">
    <text evidence="1">The sequence shown here is derived from an EMBL/GenBank/DDBJ whole genome shotgun (WGS) entry which is preliminary data.</text>
</comment>
<dbReference type="AlphaFoldDB" id="A0A833NC14"/>